<dbReference type="Gene3D" id="3.30.450.20">
    <property type="entry name" value="PAS domain"/>
    <property type="match status" value="1"/>
</dbReference>
<dbReference type="InterPro" id="IPR036890">
    <property type="entry name" value="HATPase_C_sf"/>
</dbReference>
<dbReference type="InterPro" id="IPR036097">
    <property type="entry name" value="HisK_dim/P_sf"/>
</dbReference>
<feature type="domain" description="Response regulatory" evidence="7">
    <location>
        <begin position="528"/>
        <end position="640"/>
    </location>
</feature>
<feature type="transmembrane region" description="Helical" evidence="5">
    <location>
        <begin position="244"/>
        <end position="265"/>
    </location>
</feature>
<dbReference type="Proteomes" id="UP000295238">
    <property type="component" value="Unassembled WGS sequence"/>
</dbReference>
<evidence type="ECO:0000259" key="6">
    <source>
        <dbReference type="PROSITE" id="PS50109"/>
    </source>
</evidence>
<evidence type="ECO:0000313" key="8">
    <source>
        <dbReference type="EMBL" id="TDK39720.1"/>
    </source>
</evidence>
<keyword evidence="9" id="KW-1185">Reference proteome</keyword>
<dbReference type="AlphaFoldDB" id="A0A4V3APZ5"/>
<evidence type="ECO:0000256" key="2">
    <source>
        <dbReference type="ARBA" id="ARBA00012438"/>
    </source>
</evidence>
<feature type="domain" description="Histidine kinase" evidence="6">
    <location>
        <begin position="293"/>
        <end position="510"/>
    </location>
</feature>
<dbReference type="PANTHER" id="PTHR43547">
    <property type="entry name" value="TWO-COMPONENT HISTIDINE KINASE"/>
    <property type="match status" value="1"/>
</dbReference>
<evidence type="ECO:0000256" key="5">
    <source>
        <dbReference type="SAM" id="Phobius"/>
    </source>
</evidence>
<keyword evidence="8" id="KW-0418">Kinase</keyword>
<dbReference type="InterPro" id="IPR001789">
    <property type="entry name" value="Sig_transdc_resp-reg_receiver"/>
</dbReference>
<dbReference type="PRINTS" id="PR00344">
    <property type="entry name" value="BCTRLSENSOR"/>
</dbReference>
<feature type="modified residue" description="4-aspartylphosphate" evidence="4">
    <location>
        <position position="578"/>
    </location>
</feature>
<dbReference type="Gene3D" id="1.10.287.130">
    <property type="match status" value="1"/>
</dbReference>
<dbReference type="Pfam" id="PF02518">
    <property type="entry name" value="HATPase_c"/>
    <property type="match status" value="1"/>
</dbReference>
<dbReference type="EMBL" id="SMTL01000001">
    <property type="protein sequence ID" value="TDK39720.1"/>
    <property type="molecule type" value="Genomic_DNA"/>
</dbReference>
<dbReference type="Gene3D" id="3.30.565.10">
    <property type="entry name" value="Histidine kinase-like ATPase, C-terminal domain"/>
    <property type="match status" value="1"/>
</dbReference>
<dbReference type="SMART" id="SM00448">
    <property type="entry name" value="REC"/>
    <property type="match status" value="1"/>
</dbReference>
<dbReference type="InterPro" id="IPR011006">
    <property type="entry name" value="CheY-like_superfamily"/>
</dbReference>
<evidence type="ECO:0000259" key="7">
    <source>
        <dbReference type="PROSITE" id="PS50110"/>
    </source>
</evidence>
<protein>
    <recommendedName>
        <fullName evidence="2">histidine kinase</fullName>
        <ecNumber evidence="2">2.7.13.3</ecNumber>
    </recommendedName>
</protein>
<name>A0A4V3APZ5_9HYPH</name>
<keyword evidence="5" id="KW-0812">Transmembrane</keyword>
<sequence length="658" mass="71659">MGRYFIQERQHFLDSEVQSKAQLLANALQRELESQIKLLTIIAESPRLDPPISVPAFSEIVRRLRDRVPEWEQVRVTNAEGVIVISMPSGDDKGQQVTDTASHNHVVKTGHPTVGNVMLGPKGRAAFAVRVPIERKDKLRAVLSVVIRPAILTNLLHANGLPSTWSAWVVDGQDRLVASTGNPNLAGGEAAMFANFNGSDFGRGEMKDGSELRVAQASLKDVPWRVRVGLPLAEYQALSRKASLLFIGASCLTLLLAASAVYLFLREVRARNRELESIANWQRMDALGKLTGQAAHEFNNLLMVFQSGVEGIKRRRDDEQRVSKMLAHMTDGIARGKAVTQRLLSFSRRSNQGAERIDLDLKLPEIVPLLRQAANDSLVVTLEIPADIWSVHADPAGLEIALINLVTNAKDAMPNGGEIRISARNVKEAGLEEPGLSGEVVALAVADTGKGIAQDDLRRVFEPFFTGKDGRSGLGLTQVHSFAKGSGGSVRVASLVGRGSAFTLFLPRSKEERQQQIQDRSAQQFPRSILIVDDTPESLESVRMLLEPHISNILVASSGDEALNRLQHSPDVEMVLSDIMMPGMSGIDLASRLDDMKPKLPVVLMTGYSDKMEQGADLGRPVVAKPFTIEALIDGFVQARQAADLNNVVPFNGAAKAP</sequence>
<comment type="caution">
    <text evidence="8">The sequence shown here is derived from an EMBL/GenBank/DDBJ whole genome shotgun (WGS) entry which is preliminary data.</text>
</comment>
<evidence type="ECO:0000313" key="9">
    <source>
        <dbReference type="Proteomes" id="UP000295238"/>
    </source>
</evidence>
<dbReference type="InterPro" id="IPR004358">
    <property type="entry name" value="Sig_transdc_His_kin-like_C"/>
</dbReference>
<organism evidence="8 9">
    <name type="scientific">Rhizobium deserti</name>
    <dbReference type="NCBI Taxonomy" id="2547961"/>
    <lineage>
        <taxon>Bacteria</taxon>
        <taxon>Pseudomonadati</taxon>
        <taxon>Pseudomonadota</taxon>
        <taxon>Alphaproteobacteria</taxon>
        <taxon>Hyphomicrobiales</taxon>
        <taxon>Rhizobiaceae</taxon>
        <taxon>Rhizobium/Agrobacterium group</taxon>
        <taxon>Rhizobium</taxon>
    </lineage>
</organism>
<keyword evidence="5" id="KW-1133">Transmembrane helix</keyword>
<keyword evidence="3 4" id="KW-0597">Phosphoprotein</keyword>
<dbReference type="EC" id="2.7.13.3" evidence="2"/>
<evidence type="ECO:0000256" key="1">
    <source>
        <dbReference type="ARBA" id="ARBA00000085"/>
    </source>
</evidence>
<dbReference type="PANTHER" id="PTHR43547:SF2">
    <property type="entry name" value="HYBRID SIGNAL TRANSDUCTION HISTIDINE KINASE C"/>
    <property type="match status" value="1"/>
</dbReference>
<dbReference type="SUPFAM" id="SSF47384">
    <property type="entry name" value="Homodimeric domain of signal transducing histidine kinase"/>
    <property type="match status" value="1"/>
</dbReference>
<dbReference type="SMART" id="SM00387">
    <property type="entry name" value="HATPase_c"/>
    <property type="match status" value="1"/>
</dbReference>
<dbReference type="Pfam" id="PF00072">
    <property type="entry name" value="Response_reg"/>
    <property type="match status" value="1"/>
</dbReference>
<keyword evidence="8" id="KW-0808">Transferase</keyword>
<accession>A0A4V3APZ5</accession>
<dbReference type="RefSeq" id="WP_133315166.1">
    <property type="nucleotide sequence ID" value="NZ_SMTL01000001.1"/>
</dbReference>
<gene>
    <name evidence="8" type="ORF">E2F50_06380</name>
</gene>
<dbReference type="PROSITE" id="PS50110">
    <property type="entry name" value="RESPONSE_REGULATORY"/>
    <property type="match status" value="1"/>
</dbReference>
<reference evidence="8 9" key="1">
    <citation type="submission" date="2019-03" db="EMBL/GenBank/DDBJ databases">
        <title>Rhizobium sp. nov., an bacterium isolated from biocrust in Mu Us Desert.</title>
        <authorList>
            <person name="Lixiong L."/>
        </authorList>
    </citation>
    <scope>NUCLEOTIDE SEQUENCE [LARGE SCALE GENOMIC DNA]</scope>
    <source>
        <strain evidence="8 9">SPY-1</strain>
    </source>
</reference>
<dbReference type="GO" id="GO:0000155">
    <property type="term" value="F:phosphorelay sensor kinase activity"/>
    <property type="evidence" value="ECO:0007669"/>
    <property type="project" value="InterPro"/>
</dbReference>
<evidence type="ECO:0000256" key="4">
    <source>
        <dbReference type="PROSITE-ProRule" id="PRU00169"/>
    </source>
</evidence>
<dbReference type="OrthoDB" id="9796100at2"/>
<evidence type="ECO:0000256" key="3">
    <source>
        <dbReference type="ARBA" id="ARBA00022553"/>
    </source>
</evidence>
<dbReference type="Gene3D" id="3.40.50.2300">
    <property type="match status" value="1"/>
</dbReference>
<comment type="catalytic activity">
    <reaction evidence="1">
        <text>ATP + protein L-histidine = ADP + protein N-phospho-L-histidine.</text>
        <dbReference type="EC" id="2.7.13.3"/>
    </reaction>
</comment>
<proteinExistence type="predicted"/>
<dbReference type="SUPFAM" id="SSF52172">
    <property type="entry name" value="CheY-like"/>
    <property type="match status" value="1"/>
</dbReference>
<dbReference type="SUPFAM" id="SSF55874">
    <property type="entry name" value="ATPase domain of HSP90 chaperone/DNA topoisomerase II/histidine kinase"/>
    <property type="match status" value="1"/>
</dbReference>
<dbReference type="InterPro" id="IPR005467">
    <property type="entry name" value="His_kinase_dom"/>
</dbReference>
<dbReference type="InterPro" id="IPR003594">
    <property type="entry name" value="HATPase_dom"/>
</dbReference>
<keyword evidence="5" id="KW-0472">Membrane</keyword>
<dbReference type="PROSITE" id="PS50109">
    <property type="entry name" value="HIS_KIN"/>
    <property type="match status" value="1"/>
</dbReference>
<dbReference type="CDD" id="cd00156">
    <property type="entry name" value="REC"/>
    <property type="match status" value="1"/>
</dbReference>